<keyword evidence="2" id="KW-0812">Transmembrane</keyword>
<feature type="region of interest" description="Disordered" evidence="1">
    <location>
        <begin position="1"/>
        <end position="22"/>
    </location>
</feature>
<dbReference type="AlphaFoldDB" id="A0A0D7B2Q0"/>
<gene>
    <name evidence="3" type="ORF">CYLTODRAFT_82874</name>
</gene>
<proteinExistence type="predicted"/>
<evidence type="ECO:0000256" key="1">
    <source>
        <dbReference type="SAM" id="MobiDB-lite"/>
    </source>
</evidence>
<keyword evidence="4" id="KW-1185">Reference proteome</keyword>
<dbReference type="EMBL" id="KN880615">
    <property type="protein sequence ID" value="KIY64873.1"/>
    <property type="molecule type" value="Genomic_DNA"/>
</dbReference>
<keyword evidence="2" id="KW-0472">Membrane</keyword>
<reference evidence="3 4" key="1">
    <citation type="journal article" date="2015" name="Fungal Genet. Biol.">
        <title>Evolution of novel wood decay mechanisms in Agaricales revealed by the genome sequences of Fistulina hepatica and Cylindrobasidium torrendii.</title>
        <authorList>
            <person name="Floudas D."/>
            <person name="Held B.W."/>
            <person name="Riley R."/>
            <person name="Nagy L.G."/>
            <person name="Koehler G."/>
            <person name="Ransdell A.S."/>
            <person name="Younus H."/>
            <person name="Chow J."/>
            <person name="Chiniquy J."/>
            <person name="Lipzen A."/>
            <person name="Tritt A."/>
            <person name="Sun H."/>
            <person name="Haridas S."/>
            <person name="LaButti K."/>
            <person name="Ohm R.A."/>
            <person name="Kues U."/>
            <person name="Blanchette R.A."/>
            <person name="Grigoriev I.V."/>
            <person name="Minto R.E."/>
            <person name="Hibbett D.S."/>
        </authorList>
    </citation>
    <scope>NUCLEOTIDE SEQUENCE [LARGE SCALE GENOMIC DNA]</scope>
    <source>
        <strain evidence="3 4">FP15055 ss-10</strain>
    </source>
</reference>
<organism evidence="3 4">
    <name type="scientific">Cylindrobasidium torrendii FP15055 ss-10</name>
    <dbReference type="NCBI Taxonomy" id="1314674"/>
    <lineage>
        <taxon>Eukaryota</taxon>
        <taxon>Fungi</taxon>
        <taxon>Dikarya</taxon>
        <taxon>Basidiomycota</taxon>
        <taxon>Agaricomycotina</taxon>
        <taxon>Agaricomycetes</taxon>
        <taxon>Agaricomycetidae</taxon>
        <taxon>Agaricales</taxon>
        <taxon>Marasmiineae</taxon>
        <taxon>Physalacriaceae</taxon>
        <taxon>Cylindrobasidium</taxon>
    </lineage>
</organism>
<evidence type="ECO:0000313" key="3">
    <source>
        <dbReference type="EMBL" id="KIY64873.1"/>
    </source>
</evidence>
<feature type="transmembrane region" description="Helical" evidence="2">
    <location>
        <begin position="91"/>
        <end position="111"/>
    </location>
</feature>
<sequence>MIVGGGKSRRRKQGDRMMRTVGRGTGTSTMNMVAHGQSVVNLGHCCFGVGTLDAAYAWTCQWSKGRMNGAWVPVQRRSGAPSKFDMHDRGMLAWSLLRSCSMFLLLVAYTVSGGNDTVKTWRRCCFAYKCCLCMSLCLRSAPFLSDPCCYQ</sequence>
<name>A0A0D7B2Q0_9AGAR</name>
<protein>
    <submittedName>
        <fullName evidence="3">Uncharacterized protein</fullName>
    </submittedName>
</protein>
<accession>A0A0D7B2Q0</accession>
<keyword evidence="2" id="KW-1133">Transmembrane helix</keyword>
<evidence type="ECO:0000256" key="2">
    <source>
        <dbReference type="SAM" id="Phobius"/>
    </source>
</evidence>
<dbReference type="Proteomes" id="UP000054007">
    <property type="component" value="Unassembled WGS sequence"/>
</dbReference>
<evidence type="ECO:0000313" key="4">
    <source>
        <dbReference type="Proteomes" id="UP000054007"/>
    </source>
</evidence>